<dbReference type="Proteomes" id="UP000004326">
    <property type="component" value="Unassembled WGS sequence"/>
</dbReference>
<protein>
    <submittedName>
        <fullName evidence="1">Uncharacterized protein</fullName>
    </submittedName>
</protein>
<evidence type="ECO:0000313" key="1">
    <source>
        <dbReference type="EMBL" id="EJB99654.1"/>
    </source>
</evidence>
<accession>I9W6L5</accession>
<dbReference type="EMBL" id="AKPJ01000001">
    <property type="protein sequence ID" value="EJB99654.1"/>
    <property type="molecule type" value="Genomic_DNA"/>
</dbReference>
<reference evidence="1 2" key="1">
    <citation type="journal article" date="2013" name="Pathog. Dis.">
        <title>Genome sequences of 65 Helicobacter pylori strains isolated from asymptomatic individuals and patients with gastric cancer, peptic ulcer disease, or gastritis.</title>
        <authorList>
            <person name="Blanchard T.G."/>
            <person name="Czinn S.J."/>
            <person name="Correa P."/>
            <person name="Nakazawa T."/>
            <person name="Keelan M."/>
            <person name="Morningstar L."/>
            <person name="Santana-Cruz I."/>
            <person name="Maroo A."/>
            <person name="McCracken C."/>
            <person name="Shefchek K."/>
            <person name="Daugherty S."/>
            <person name="Song Y."/>
            <person name="Fraser C.M."/>
            <person name="Fricke W.F."/>
        </authorList>
    </citation>
    <scope>NUCLEOTIDE SEQUENCE [LARGE SCALE GENOMIC DNA]</scope>
    <source>
        <strain evidence="1 2">Hp P-2</strain>
    </source>
</reference>
<gene>
    <name evidence="1" type="ORF">HPHPP2_0363</name>
</gene>
<comment type="caution">
    <text evidence="1">The sequence shown here is derived from an EMBL/GenBank/DDBJ whole genome shotgun (WGS) entry which is preliminary data.</text>
</comment>
<name>I9W6L5_HELPX</name>
<dbReference type="AlphaFoldDB" id="I9W6L5"/>
<sequence>MKQAIILTEFNQGLDMQFLNQSLGFLALMPKEVQAMNF</sequence>
<proteinExistence type="predicted"/>
<organism evidence="1 2">
    <name type="scientific">Helicobacter pylori Hp P-2</name>
    <dbReference type="NCBI Taxonomy" id="992073"/>
    <lineage>
        <taxon>Bacteria</taxon>
        <taxon>Pseudomonadati</taxon>
        <taxon>Campylobacterota</taxon>
        <taxon>Epsilonproteobacteria</taxon>
        <taxon>Campylobacterales</taxon>
        <taxon>Helicobacteraceae</taxon>
        <taxon>Helicobacter</taxon>
    </lineage>
</organism>
<dbReference type="PATRIC" id="fig|992073.3.peg.354"/>
<evidence type="ECO:0000313" key="2">
    <source>
        <dbReference type="Proteomes" id="UP000004326"/>
    </source>
</evidence>